<dbReference type="PANTHER" id="PTHR47738">
    <property type="entry name" value="PTS SYSTEM FRUCTOSE-LIKE EIIA COMPONENT-RELATED"/>
    <property type="match status" value="1"/>
</dbReference>
<evidence type="ECO:0000259" key="1">
    <source>
        <dbReference type="PROSITE" id="PS51094"/>
    </source>
</evidence>
<keyword evidence="3" id="KW-1185">Reference proteome</keyword>
<evidence type="ECO:0000313" key="2">
    <source>
        <dbReference type="EMBL" id="SIP91938.1"/>
    </source>
</evidence>
<dbReference type="InterPro" id="IPR016152">
    <property type="entry name" value="PTrfase/Anion_transptr"/>
</dbReference>
<evidence type="ECO:0000313" key="3">
    <source>
        <dbReference type="Proteomes" id="UP000241788"/>
    </source>
</evidence>
<dbReference type="SUPFAM" id="SSF55804">
    <property type="entry name" value="Phoshotransferase/anion transport protein"/>
    <property type="match status" value="1"/>
</dbReference>
<dbReference type="EMBL" id="FTLW01000001">
    <property type="protein sequence ID" value="SIP91938.1"/>
    <property type="molecule type" value="Genomic_DNA"/>
</dbReference>
<proteinExistence type="predicted"/>
<accession>A0A1N6NIJ3</accession>
<sequence length="151" mass="16237">MSLSSILSPTRIAVLDRASSADELIDTLAGLLSEGREDAARKTVADSLRQRERMGSTAIGHGVALPHGRNDVFDEARAAFVRVVQPVGFEAMDDEDVDLLLALSVPTHFTHQHLQLLAEIAERFSDADFRAALRAAPDAESLHALLIGAQA</sequence>
<reference evidence="3" key="1">
    <citation type="submission" date="2017-01" db="EMBL/GenBank/DDBJ databases">
        <authorList>
            <person name="Varghese N."/>
            <person name="Submissions S."/>
        </authorList>
    </citation>
    <scope>NUCLEOTIDE SEQUENCE [LARGE SCALE GENOMIC DNA]</scope>
    <source>
        <strain evidence="3">UM1</strain>
    </source>
</reference>
<dbReference type="PROSITE" id="PS51094">
    <property type="entry name" value="PTS_EIIA_TYPE_2"/>
    <property type="match status" value="1"/>
</dbReference>
<dbReference type="AlphaFoldDB" id="A0A1N6NIJ3"/>
<feature type="domain" description="PTS EIIA type-2" evidence="1">
    <location>
        <begin position="5"/>
        <end position="149"/>
    </location>
</feature>
<dbReference type="PANTHER" id="PTHR47738:SF1">
    <property type="entry name" value="NITROGEN REGULATORY PROTEIN"/>
    <property type="match status" value="1"/>
</dbReference>
<dbReference type="InterPro" id="IPR051541">
    <property type="entry name" value="PTS_SugarTrans_NitroReg"/>
</dbReference>
<name>A0A1N6NIJ3_9GAMM</name>
<dbReference type="Gene3D" id="3.40.930.10">
    <property type="entry name" value="Mannitol-specific EII, Chain A"/>
    <property type="match status" value="1"/>
</dbReference>
<dbReference type="RefSeq" id="WP_076585239.1">
    <property type="nucleotide sequence ID" value="NZ_FTLW01000001.1"/>
</dbReference>
<dbReference type="Pfam" id="PF00359">
    <property type="entry name" value="PTS_EIIA_2"/>
    <property type="match status" value="1"/>
</dbReference>
<dbReference type="PROSITE" id="PS00372">
    <property type="entry name" value="PTS_EIIA_TYPE_2_HIS"/>
    <property type="match status" value="1"/>
</dbReference>
<dbReference type="Proteomes" id="UP000241788">
    <property type="component" value="Unassembled WGS sequence"/>
</dbReference>
<organism evidence="2 3">
    <name type="scientific">Solilutibacter tolerans</name>
    <dbReference type="NCBI Taxonomy" id="1604334"/>
    <lineage>
        <taxon>Bacteria</taxon>
        <taxon>Pseudomonadati</taxon>
        <taxon>Pseudomonadota</taxon>
        <taxon>Gammaproteobacteria</taxon>
        <taxon>Lysobacterales</taxon>
        <taxon>Lysobacteraceae</taxon>
        <taxon>Solilutibacter</taxon>
    </lineage>
</organism>
<dbReference type="InterPro" id="IPR002178">
    <property type="entry name" value="PTS_EIIA_type-2_dom"/>
</dbReference>
<dbReference type="OrthoDB" id="95460at2"/>
<protein>
    <submittedName>
        <fullName evidence="2">PTS IIA-like nitrogen-regulatory protein PtsN</fullName>
    </submittedName>
</protein>
<dbReference type="STRING" id="1604334.SAMN05421546_0276"/>
<dbReference type="GO" id="GO:0030295">
    <property type="term" value="F:protein kinase activator activity"/>
    <property type="evidence" value="ECO:0007669"/>
    <property type="project" value="TreeGrafter"/>
</dbReference>
<dbReference type="CDD" id="cd00211">
    <property type="entry name" value="PTS_IIA_fru"/>
    <property type="match status" value="1"/>
</dbReference>
<gene>
    <name evidence="2" type="ORF">SAMN05421546_0276</name>
</gene>